<keyword evidence="11" id="KW-0482">Metalloprotease</keyword>
<dbReference type="GO" id="GO:0004222">
    <property type="term" value="F:metalloendopeptidase activity"/>
    <property type="evidence" value="ECO:0007669"/>
    <property type="project" value="InterPro"/>
</dbReference>
<sequence length="349" mass="38938">MPVTDQDAALAAVATLETLSPEQDDALKKINAILHNGEPFVDIHELFALFDILYFRKLLLPRVEVVWSPRLTLCAGICELSKDPSTGKFTRIRLKLSTPLLQYRPRSDTINTLLHEAIHAYFFITTSWKHSRGDDGTGHGAGFQLLADTVNNHGNYQVTIYHTFHDEVDSYRTHVWQCDGPCKNQPPYFGLVKRSMNRAPGKGDTWYSRHQAECGGTFQKVQEPAPTKKQLDAMSTKERAGRQKNKLDSWIKKDVKGEGKTPATPTVIGREGETSTKSSKDRQNAASLVVRDAVHSSSSSTSSQTGQKRPRVGEEHDLVVQKKLLVDCPICSARIAESDINEHLDVVHP</sequence>
<evidence type="ECO:0000256" key="11">
    <source>
        <dbReference type="ARBA" id="ARBA00023049"/>
    </source>
</evidence>
<keyword evidence="10" id="KW-0862">Zinc</keyword>
<dbReference type="GO" id="GO:0005634">
    <property type="term" value="C:nucleus"/>
    <property type="evidence" value="ECO:0007669"/>
    <property type="project" value="UniProtKB-SubCell"/>
</dbReference>
<keyword evidence="5" id="KW-0645">Protease</keyword>
<dbReference type="EMBL" id="CAJRGZ010000017">
    <property type="protein sequence ID" value="CAG5156780.1"/>
    <property type="molecule type" value="Genomic_DNA"/>
</dbReference>
<dbReference type="GO" id="GO:0006281">
    <property type="term" value="P:DNA repair"/>
    <property type="evidence" value="ECO:0007669"/>
    <property type="project" value="UniProtKB-KW"/>
</dbReference>
<dbReference type="RefSeq" id="XP_043168123.1">
    <property type="nucleotide sequence ID" value="XM_043312188.1"/>
</dbReference>
<keyword evidence="4" id="KW-0158">Chromosome</keyword>
<evidence type="ECO:0000256" key="1">
    <source>
        <dbReference type="ARBA" id="ARBA00004123"/>
    </source>
</evidence>
<dbReference type="GO" id="GO:0031593">
    <property type="term" value="F:polyubiquitin modification-dependent protein binding"/>
    <property type="evidence" value="ECO:0007669"/>
    <property type="project" value="TreeGrafter"/>
</dbReference>
<protein>
    <recommendedName>
        <fullName evidence="14">Protein with SprT-like domain at the N terminus</fullName>
    </recommendedName>
</protein>
<evidence type="ECO:0000313" key="18">
    <source>
        <dbReference type="EMBL" id="CAG5156780.1"/>
    </source>
</evidence>
<dbReference type="SMART" id="SM00734">
    <property type="entry name" value="ZnF_Rad18"/>
    <property type="match status" value="1"/>
</dbReference>
<keyword evidence="19" id="KW-1185">Reference proteome</keyword>
<keyword evidence="13" id="KW-0539">Nucleus</keyword>
<reference evidence="18" key="1">
    <citation type="submission" date="2021-05" db="EMBL/GenBank/DDBJ databases">
        <authorList>
            <person name="Stam R."/>
        </authorList>
    </citation>
    <scope>NUCLEOTIDE SEQUENCE</scope>
    <source>
        <strain evidence="18">CS162</strain>
    </source>
</reference>
<feature type="compositionally biased region" description="Basic and acidic residues" evidence="15">
    <location>
        <begin position="229"/>
        <end position="259"/>
    </location>
</feature>
<evidence type="ECO:0000256" key="5">
    <source>
        <dbReference type="ARBA" id="ARBA00022670"/>
    </source>
</evidence>
<evidence type="ECO:0000313" key="19">
    <source>
        <dbReference type="Proteomes" id="UP000676310"/>
    </source>
</evidence>
<evidence type="ECO:0000256" key="3">
    <source>
        <dbReference type="ARBA" id="ARBA00010724"/>
    </source>
</evidence>
<evidence type="ECO:0000256" key="13">
    <source>
        <dbReference type="ARBA" id="ARBA00023242"/>
    </source>
</evidence>
<organism evidence="18 19">
    <name type="scientific">Alternaria atra</name>
    <dbReference type="NCBI Taxonomy" id="119953"/>
    <lineage>
        <taxon>Eukaryota</taxon>
        <taxon>Fungi</taxon>
        <taxon>Dikarya</taxon>
        <taxon>Ascomycota</taxon>
        <taxon>Pezizomycotina</taxon>
        <taxon>Dothideomycetes</taxon>
        <taxon>Pleosporomycetidae</taxon>
        <taxon>Pleosporales</taxon>
        <taxon>Pleosporineae</taxon>
        <taxon>Pleosporaceae</taxon>
        <taxon>Alternaria</taxon>
        <taxon>Alternaria sect. Ulocladioides</taxon>
    </lineage>
</organism>
<name>A0A8J2I598_9PLEO</name>
<dbReference type="OrthoDB" id="5236983at2759"/>
<dbReference type="GO" id="GO:0006508">
    <property type="term" value="P:proteolysis"/>
    <property type="evidence" value="ECO:0007669"/>
    <property type="project" value="UniProtKB-KW"/>
</dbReference>
<evidence type="ECO:0000256" key="7">
    <source>
        <dbReference type="ARBA" id="ARBA00022763"/>
    </source>
</evidence>
<evidence type="ECO:0000256" key="10">
    <source>
        <dbReference type="ARBA" id="ARBA00022833"/>
    </source>
</evidence>
<dbReference type="InterPro" id="IPR006642">
    <property type="entry name" value="Rad18_UBZ4"/>
</dbReference>
<comment type="similarity">
    <text evidence="3">Belongs to the Spartan family.</text>
</comment>
<evidence type="ECO:0000256" key="4">
    <source>
        <dbReference type="ARBA" id="ARBA00022454"/>
    </source>
</evidence>
<dbReference type="InterPro" id="IPR055220">
    <property type="entry name" value="SPRTN_ZBD"/>
</dbReference>
<keyword evidence="6" id="KW-0479">Metal-binding</keyword>
<dbReference type="InterPro" id="IPR044245">
    <property type="entry name" value="Spartan"/>
</dbReference>
<evidence type="ECO:0000256" key="2">
    <source>
        <dbReference type="ARBA" id="ARBA00004286"/>
    </source>
</evidence>
<feature type="domain" description="UBZ4-type" evidence="17">
    <location>
        <begin position="325"/>
        <end position="349"/>
    </location>
</feature>
<gene>
    <name evidence="18" type="ORF">ALTATR162_LOCUS4574</name>
</gene>
<comment type="subcellular location">
    <subcellularLocation>
        <location evidence="2">Chromosome</location>
    </subcellularLocation>
    <subcellularLocation>
        <location evidence="1">Nucleus</location>
    </subcellularLocation>
</comment>
<keyword evidence="9" id="KW-0378">Hydrolase</keyword>
<evidence type="ECO:0000256" key="15">
    <source>
        <dbReference type="SAM" id="MobiDB-lite"/>
    </source>
</evidence>
<keyword evidence="7" id="KW-0227">DNA damage</keyword>
<dbReference type="SMART" id="SM00731">
    <property type="entry name" value="SprT"/>
    <property type="match status" value="1"/>
</dbReference>
<feature type="compositionally biased region" description="Basic and acidic residues" evidence="15">
    <location>
        <begin position="270"/>
        <end position="283"/>
    </location>
</feature>
<keyword evidence="8" id="KW-0863">Zinc-finger</keyword>
<evidence type="ECO:0000256" key="8">
    <source>
        <dbReference type="ARBA" id="ARBA00022771"/>
    </source>
</evidence>
<accession>A0A8J2I598</accession>
<dbReference type="Pfam" id="PF22934">
    <property type="entry name" value="SPRTN_ZBD"/>
    <property type="match status" value="1"/>
</dbReference>
<dbReference type="PANTHER" id="PTHR21220:SF0">
    <property type="entry name" value="DNA-DEPENDENT METALLOPROTEASE SPRTN"/>
    <property type="match status" value="1"/>
</dbReference>
<dbReference type="GO" id="GO:0005694">
    <property type="term" value="C:chromosome"/>
    <property type="evidence" value="ECO:0007669"/>
    <property type="project" value="UniProtKB-SubCell"/>
</dbReference>
<evidence type="ECO:0000256" key="6">
    <source>
        <dbReference type="ARBA" id="ARBA00022723"/>
    </source>
</evidence>
<dbReference type="GO" id="GO:0008270">
    <property type="term" value="F:zinc ion binding"/>
    <property type="evidence" value="ECO:0007669"/>
    <property type="project" value="UniProtKB-KW"/>
</dbReference>
<dbReference type="Gene3D" id="3.30.160.60">
    <property type="entry name" value="Classic Zinc Finger"/>
    <property type="match status" value="1"/>
</dbReference>
<dbReference type="GO" id="GO:0003697">
    <property type="term" value="F:single-stranded DNA binding"/>
    <property type="evidence" value="ECO:0007669"/>
    <property type="project" value="InterPro"/>
</dbReference>
<dbReference type="Pfam" id="PF10263">
    <property type="entry name" value="SprT-like"/>
    <property type="match status" value="1"/>
</dbReference>
<evidence type="ECO:0000256" key="9">
    <source>
        <dbReference type="ARBA" id="ARBA00022801"/>
    </source>
</evidence>
<evidence type="ECO:0000256" key="14">
    <source>
        <dbReference type="ARBA" id="ARBA00030396"/>
    </source>
</evidence>
<proteinExistence type="inferred from homology"/>
<dbReference type="PANTHER" id="PTHR21220">
    <property type="entry name" value="DNA-DEPENDENT METALLOPROTEASE SPRTN"/>
    <property type="match status" value="1"/>
</dbReference>
<keyword evidence="12" id="KW-0234">DNA repair</keyword>
<feature type="region of interest" description="Disordered" evidence="15">
    <location>
        <begin position="218"/>
        <end position="314"/>
    </location>
</feature>
<dbReference type="InterPro" id="IPR006640">
    <property type="entry name" value="SprT-like_domain"/>
</dbReference>
<evidence type="ECO:0000256" key="12">
    <source>
        <dbReference type="ARBA" id="ARBA00023204"/>
    </source>
</evidence>
<evidence type="ECO:0000259" key="17">
    <source>
        <dbReference type="SMART" id="SM00734"/>
    </source>
</evidence>
<dbReference type="AlphaFoldDB" id="A0A8J2I598"/>
<feature type="domain" description="SprT-like" evidence="16">
    <location>
        <begin position="41"/>
        <end position="221"/>
    </location>
</feature>
<evidence type="ECO:0000259" key="16">
    <source>
        <dbReference type="SMART" id="SM00731"/>
    </source>
</evidence>
<dbReference type="Proteomes" id="UP000676310">
    <property type="component" value="Unassembled WGS sequence"/>
</dbReference>
<comment type="caution">
    <text evidence="18">The sequence shown here is derived from an EMBL/GenBank/DDBJ whole genome shotgun (WGS) entry which is preliminary data.</text>
</comment>
<dbReference type="GeneID" id="67016256"/>